<dbReference type="RefSeq" id="WP_332865820.1">
    <property type="nucleotide sequence ID" value="NZ_JBAFSM010000027.1"/>
</dbReference>
<reference evidence="1 2" key="1">
    <citation type="submission" date="2024-01" db="EMBL/GenBank/DDBJ databases">
        <title>Genomic insights into the taxonomy and metabolism of the cyanobacterium Pannus brasiliensis CCIBt3594.</title>
        <authorList>
            <person name="Machado M."/>
            <person name="Botero N.B."/>
            <person name="Andreote A.P.D."/>
            <person name="Feitosa A.M.T."/>
            <person name="Popin R."/>
            <person name="Sivonen K."/>
            <person name="Fiore M.F."/>
        </authorList>
    </citation>
    <scope>NUCLEOTIDE SEQUENCE [LARGE SCALE GENOMIC DNA]</scope>
    <source>
        <strain evidence="1 2">CCIBt3594</strain>
    </source>
</reference>
<name>A0AAW9QYV2_9CHRO</name>
<evidence type="ECO:0000313" key="1">
    <source>
        <dbReference type="EMBL" id="MEG3438339.1"/>
    </source>
</evidence>
<comment type="caution">
    <text evidence="1">The sequence shown here is derived from an EMBL/GenBank/DDBJ whole genome shotgun (WGS) entry which is preliminary data.</text>
</comment>
<keyword evidence="2" id="KW-1185">Reference proteome</keyword>
<protein>
    <recommendedName>
        <fullName evidence="3">Plastid lipid-associated protein/fibrillin conserved domain-containing protein</fullName>
    </recommendedName>
</protein>
<gene>
    <name evidence="1" type="ORF">V0288_14510</name>
</gene>
<sequence>MTGTIDRTSILERASQLDGKDLPPADKLVEALLETEREGKKNKEMISFDRLLGTWRLQFITGTKKARGRAGIVLGAGRYVPRWLKIQIAYTRRETGENAGETGTIRNQVEFGSLKLTVSGPAKFLPRPKLLAFDFTRMTVTVFGLTLYSGFIRGGEESERQFDRAGIQKQAFFAYFYTGDRAIAARGRGGGLALWARE</sequence>
<dbReference type="AlphaFoldDB" id="A0AAW9QYV2"/>
<evidence type="ECO:0000313" key="2">
    <source>
        <dbReference type="Proteomes" id="UP001328733"/>
    </source>
</evidence>
<dbReference type="PANTHER" id="PTHR35690:SF1">
    <property type="entry name" value="OS01G0363500 PROTEIN"/>
    <property type="match status" value="1"/>
</dbReference>
<dbReference type="PANTHER" id="PTHR35690">
    <property type="entry name" value="OS01G0363500 PROTEIN"/>
    <property type="match status" value="1"/>
</dbReference>
<dbReference type="Proteomes" id="UP001328733">
    <property type="component" value="Unassembled WGS sequence"/>
</dbReference>
<accession>A0AAW9QYV2</accession>
<organism evidence="1 2">
    <name type="scientific">Pannus brasiliensis CCIBt3594</name>
    <dbReference type="NCBI Taxonomy" id="1427578"/>
    <lineage>
        <taxon>Bacteria</taxon>
        <taxon>Bacillati</taxon>
        <taxon>Cyanobacteriota</taxon>
        <taxon>Cyanophyceae</taxon>
        <taxon>Oscillatoriophycideae</taxon>
        <taxon>Chroococcales</taxon>
        <taxon>Microcystaceae</taxon>
        <taxon>Pannus</taxon>
    </lineage>
</organism>
<proteinExistence type="predicted"/>
<evidence type="ECO:0008006" key="3">
    <source>
        <dbReference type="Google" id="ProtNLM"/>
    </source>
</evidence>
<dbReference type="EMBL" id="JBAFSM010000027">
    <property type="protein sequence ID" value="MEG3438339.1"/>
    <property type="molecule type" value="Genomic_DNA"/>
</dbReference>